<dbReference type="EnsemblMetazoa" id="CPIJ011884-RA">
    <property type="protein sequence ID" value="CPIJ011884-PA"/>
    <property type="gene ID" value="CPIJ011884"/>
</dbReference>
<proteinExistence type="predicted"/>
<dbReference type="KEGG" id="cqu:CpipJ_CPIJ011884"/>
<reference evidence="3" key="2">
    <citation type="submission" date="2020-05" db="UniProtKB">
        <authorList>
            <consortium name="EnsemblMetazoa"/>
        </authorList>
    </citation>
    <scope>IDENTIFICATION</scope>
    <source>
        <strain evidence="3">JHB</strain>
    </source>
</reference>
<dbReference type="Proteomes" id="UP000002320">
    <property type="component" value="Unassembled WGS sequence"/>
</dbReference>
<evidence type="ECO:0000313" key="2">
    <source>
        <dbReference type="EMBL" id="EDS38345.1"/>
    </source>
</evidence>
<dbReference type="InterPro" id="IPR036691">
    <property type="entry name" value="Endo/exonu/phosph_ase_sf"/>
</dbReference>
<evidence type="ECO:0000259" key="1">
    <source>
        <dbReference type="Pfam" id="PF14529"/>
    </source>
</evidence>
<dbReference type="Gene3D" id="3.60.10.10">
    <property type="entry name" value="Endonuclease/exonuclease/phosphatase"/>
    <property type="match status" value="1"/>
</dbReference>
<feature type="domain" description="Endonuclease/exonuclease/phosphatase" evidence="1">
    <location>
        <begin position="119"/>
        <end position="225"/>
    </location>
</feature>
<protein>
    <recommendedName>
        <fullName evidence="1">Endonuclease/exonuclease/phosphatase domain-containing protein</fullName>
    </recommendedName>
</protein>
<dbReference type="InParanoid" id="B0X0V3"/>
<dbReference type="HOGENOM" id="CLU_853256_0_0_1"/>
<dbReference type="PANTHER" id="PTHR33776:SF3">
    <property type="entry name" value="PHD-TYPE DOMAIN-CONTAINING PROTEIN"/>
    <property type="match status" value="1"/>
</dbReference>
<reference evidence="2" key="1">
    <citation type="submission" date="2007-03" db="EMBL/GenBank/DDBJ databases">
        <title>Annotation of Culex pipiens quinquefasciatus.</title>
        <authorList>
            <consortium name="The Broad Institute Genome Sequencing Platform"/>
            <person name="Atkinson P.W."/>
            <person name="Hemingway J."/>
            <person name="Christensen B.M."/>
            <person name="Higgs S."/>
            <person name="Kodira C."/>
            <person name="Hannick L."/>
            <person name="Megy K."/>
            <person name="O'Leary S."/>
            <person name="Pearson M."/>
            <person name="Haas B.J."/>
            <person name="Mauceli E."/>
            <person name="Wortman J.R."/>
            <person name="Lee N.H."/>
            <person name="Guigo R."/>
            <person name="Stanke M."/>
            <person name="Alvarado L."/>
            <person name="Amedeo P."/>
            <person name="Antoine C.H."/>
            <person name="Arensburger P."/>
            <person name="Bidwell S.L."/>
            <person name="Crawford M."/>
            <person name="Camaro F."/>
            <person name="Devon K."/>
            <person name="Engels R."/>
            <person name="Hammond M."/>
            <person name="Howarth C."/>
            <person name="Koehrsen M."/>
            <person name="Lawson D."/>
            <person name="Montgomery P."/>
            <person name="Nene V."/>
            <person name="Nusbaum C."/>
            <person name="Puiu D."/>
            <person name="Romero-Severson J."/>
            <person name="Severson D.W."/>
            <person name="Shumway M."/>
            <person name="Sisk P."/>
            <person name="Stolte C."/>
            <person name="Zeng Q."/>
            <person name="Eisenstadt E."/>
            <person name="Fraser-Liggett C."/>
            <person name="Strausberg R."/>
            <person name="Galagan J."/>
            <person name="Birren B."/>
            <person name="Collins F.H."/>
        </authorList>
    </citation>
    <scope>NUCLEOTIDE SEQUENCE [LARGE SCALE GENOMIC DNA]</scope>
    <source>
        <strain evidence="2">JHB</strain>
    </source>
</reference>
<dbReference type="PANTHER" id="PTHR33776">
    <property type="entry name" value="ENDO/EXONUCLEASE/PHOSPHATASE DOMAIN-CONTAINING PROTEIN"/>
    <property type="match status" value="1"/>
</dbReference>
<accession>B0X0V3</accession>
<name>B0X0V3_CULQU</name>
<dbReference type="InterPro" id="IPR005135">
    <property type="entry name" value="Endo/exonuclease/phosphatase"/>
</dbReference>
<dbReference type="STRING" id="7176.B0X0V3"/>
<dbReference type="Pfam" id="PF14529">
    <property type="entry name" value="Exo_endo_phos_2"/>
    <property type="match status" value="1"/>
</dbReference>
<dbReference type="GO" id="GO:0003824">
    <property type="term" value="F:catalytic activity"/>
    <property type="evidence" value="ECO:0007669"/>
    <property type="project" value="InterPro"/>
</dbReference>
<dbReference type="AlphaFoldDB" id="B0X0V3"/>
<sequence length="326" mass="36992">MDTSMIKGFSGPKGKPAKVMIRDELSPLSMRLLHELRSLQDKLELRFVRPGRNGAIMIRRSHFYNIPGYESIWSCREKSSGGLAIFIRTSLQVEVIVTKAEQGHHQISVKIKNGTSSIIIHGMYRPPDNDIPCLITSLEEVLASVEASSPCFILGDLNVPINNPEGSDVQKYFQLLNSYNMVVTNTLTTRPSSGNTLDHVICSVADAARVTNFTMECELSDHNYVLTAYNLKTARKRKTLTKTWVNYQAVDAQFHTFLESQNLSILPVNERLESVTHHYAELTEKNSRSTSVDVMVKTDSCPWYNFDIWKLGKIRDNILKRKKRNQ</sequence>
<dbReference type="EMBL" id="DS232246">
    <property type="protein sequence ID" value="EDS38345.1"/>
    <property type="molecule type" value="Genomic_DNA"/>
</dbReference>
<dbReference type="SUPFAM" id="SSF56219">
    <property type="entry name" value="DNase I-like"/>
    <property type="match status" value="1"/>
</dbReference>
<evidence type="ECO:0000313" key="4">
    <source>
        <dbReference type="Proteomes" id="UP000002320"/>
    </source>
</evidence>
<gene>
    <name evidence="3" type="primary">6046006</name>
    <name evidence="2" type="ORF">CpipJ_CPIJ011884</name>
</gene>
<organism>
    <name type="scientific">Culex quinquefasciatus</name>
    <name type="common">Southern house mosquito</name>
    <name type="synonym">Culex pungens</name>
    <dbReference type="NCBI Taxonomy" id="7176"/>
    <lineage>
        <taxon>Eukaryota</taxon>
        <taxon>Metazoa</taxon>
        <taxon>Ecdysozoa</taxon>
        <taxon>Arthropoda</taxon>
        <taxon>Hexapoda</taxon>
        <taxon>Insecta</taxon>
        <taxon>Pterygota</taxon>
        <taxon>Neoptera</taxon>
        <taxon>Endopterygota</taxon>
        <taxon>Diptera</taxon>
        <taxon>Nematocera</taxon>
        <taxon>Culicoidea</taxon>
        <taxon>Culicidae</taxon>
        <taxon>Culicinae</taxon>
        <taxon>Culicini</taxon>
        <taxon>Culex</taxon>
        <taxon>Culex</taxon>
    </lineage>
</organism>
<dbReference type="VEuPathDB" id="VectorBase:CPIJ011884"/>
<keyword evidence="4" id="KW-1185">Reference proteome</keyword>
<dbReference type="VEuPathDB" id="VectorBase:CQUJHB011089"/>
<evidence type="ECO:0000313" key="3">
    <source>
        <dbReference type="EnsemblMetazoa" id="CPIJ011884-PA"/>
    </source>
</evidence>
<dbReference type="OrthoDB" id="7791090at2759"/>